<dbReference type="InterPro" id="IPR001667">
    <property type="entry name" value="DDH_dom"/>
</dbReference>
<evidence type="ECO:0000313" key="3">
    <source>
        <dbReference type="EMBL" id="ETR71580.1"/>
    </source>
</evidence>
<evidence type="ECO:0000259" key="2">
    <source>
        <dbReference type="Pfam" id="PF02272"/>
    </source>
</evidence>
<dbReference type="Gene3D" id="3.10.310.30">
    <property type="match status" value="1"/>
</dbReference>
<dbReference type="InterPro" id="IPR051319">
    <property type="entry name" value="Oligoribo/pAp-PDE_c-di-AMP_PDE"/>
</dbReference>
<comment type="caution">
    <text evidence="3">The sequence shown here is derived from an EMBL/GenBank/DDBJ whole genome shotgun (WGS) entry which is preliminary data.</text>
</comment>
<dbReference type="PANTHER" id="PTHR47618">
    <property type="entry name" value="BIFUNCTIONAL OLIGORIBONUCLEASE AND PAP PHOSPHATASE NRNA"/>
    <property type="match status" value="1"/>
</dbReference>
<organism evidence="3 4">
    <name type="scientific">Candidatus Magnetoglobus multicellularis str. Araruama</name>
    <dbReference type="NCBI Taxonomy" id="890399"/>
    <lineage>
        <taxon>Bacteria</taxon>
        <taxon>Pseudomonadati</taxon>
        <taxon>Thermodesulfobacteriota</taxon>
        <taxon>Desulfobacteria</taxon>
        <taxon>Desulfobacterales</taxon>
        <taxon>Desulfobacteraceae</taxon>
        <taxon>Candidatus Magnetoglobus</taxon>
    </lineage>
</organism>
<dbReference type="SUPFAM" id="SSF64182">
    <property type="entry name" value="DHH phosphoesterases"/>
    <property type="match status" value="1"/>
</dbReference>
<dbReference type="Proteomes" id="UP000189670">
    <property type="component" value="Unassembled WGS sequence"/>
</dbReference>
<dbReference type="PANTHER" id="PTHR47618:SF1">
    <property type="entry name" value="BIFUNCTIONAL OLIGORIBONUCLEASE AND PAP PHOSPHATASE NRNA"/>
    <property type="match status" value="1"/>
</dbReference>
<dbReference type="Pfam" id="PF01368">
    <property type="entry name" value="DHH"/>
    <property type="match status" value="1"/>
</dbReference>
<dbReference type="Pfam" id="PF02272">
    <property type="entry name" value="DHHA1"/>
    <property type="match status" value="1"/>
</dbReference>
<dbReference type="AlphaFoldDB" id="A0A1V1P9T4"/>
<evidence type="ECO:0000259" key="1">
    <source>
        <dbReference type="Pfam" id="PF01368"/>
    </source>
</evidence>
<dbReference type="EMBL" id="ATBP01000251">
    <property type="protein sequence ID" value="ETR71580.1"/>
    <property type="molecule type" value="Genomic_DNA"/>
</dbReference>
<gene>
    <name evidence="3" type="ORF">OMM_02382</name>
</gene>
<proteinExistence type="predicted"/>
<evidence type="ECO:0000313" key="4">
    <source>
        <dbReference type="Proteomes" id="UP000189670"/>
    </source>
</evidence>
<dbReference type="Gene3D" id="3.90.1640.10">
    <property type="entry name" value="inorganic pyrophosphatase (n-terminal core)"/>
    <property type="match status" value="1"/>
</dbReference>
<feature type="domain" description="DHHA1" evidence="2">
    <location>
        <begin position="224"/>
        <end position="309"/>
    </location>
</feature>
<feature type="domain" description="DDH" evidence="1">
    <location>
        <begin position="24"/>
        <end position="165"/>
    </location>
</feature>
<dbReference type="GO" id="GO:0003676">
    <property type="term" value="F:nucleic acid binding"/>
    <property type="evidence" value="ECO:0007669"/>
    <property type="project" value="InterPro"/>
</dbReference>
<protein>
    <submittedName>
        <fullName evidence="3">DHH protein</fullName>
    </submittedName>
</protein>
<accession>A0A1V1P9T4</accession>
<reference evidence="4" key="1">
    <citation type="submission" date="2012-11" db="EMBL/GenBank/DDBJ databases">
        <authorList>
            <person name="Lucero-Rivera Y.E."/>
            <person name="Tovar-Ramirez D."/>
        </authorList>
    </citation>
    <scope>NUCLEOTIDE SEQUENCE [LARGE SCALE GENOMIC DNA]</scope>
    <source>
        <strain evidence="4">Araruama</strain>
    </source>
</reference>
<name>A0A1V1P9T4_9BACT</name>
<sequence length="326" mass="36778">MKKITKYLTSVNDLIDFLKAEATVYVQPHNYPDHDAIASAFGLQQFFMQFKIAAEIVYDTEIQRDGVIRLMKDLGIRAFHISNVEMAAHDKIILVDGCKGNTNITDLIGDEVGVIDHHLVVEPDDVEYSDIRVEYGACASIIASYFIDHDINMSQDVATALMIGINMDTALLTRNVSEFDIRAYLHCYRIADVPYVNSVIRNYIRLDDLNYYQYLITHNKIHDRVLFCYFPQGCNQNLLGILSDFALALEEIDLVVLCANDEKIHFSLRSEALEWDVSVLIRHLLTGIGFGGGHADMAGGIISDTNQFDPDQIFNKTIQLLYNGGL</sequence>
<dbReference type="InterPro" id="IPR038763">
    <property type="entry name" value="DHH_sf"/>
</dbReference>
<dbReference type="InterPro" id="IPR003156">
    <property type="entry name" value="DHHA1_dom"/>
</dbReference>